<evidence type="ECO:0000313" key="1">
    <source>
        <dbReference type="EMBL" id="KAB1179734.1"/>
    </source>
</evidence>
<dbReference type="AlphaFoldDB" id="A0AAD3WUK3"/>
<evidence type="ECO:0000313" key="2">
    <source>
        <dbReference type="Proteomes" id="UP000480943"/>
    </source>
</evidence>
<sequence>MSILLEGFDNLNSSDSIQNQLPRFECIKQDAISIVNLVNNGQCLRTTSNAYLKHAVNATAIPSIFYAYVLSVGARFKVSKYAKNNVLMQFSFNKSNSAQLITDSESNILKNEFDLVISVINDALYISIPSLKIKQRLTRVIFNSSNYVELRIEIDDTNASSSERLAGIWVNGAPVFSLKKFNVNTKMLNQSLFFAYATDDMAIDLDDIYVKSSVHYNRNANEIGIPILASAKIKNLHITDTVSNDFTVNNSDNAATAISDNDDNTSISSTHAASAVFNIDDRVGDIYAMQFDVKGRSDTDGAVTMSLVDSAGVAISNNCTAVLSETTVVKSTAAIELLDKKSSISAAIKNGAQLSVKS</sequence>
<protein>
    <submittedName>
        <fullName evidence="1">Uncharacterized protein</fullName>
    </submittedName>
</protein>
<organism evidence="1 2">
    <name type="scientific">Photobacterium damselae subsp. damselae</name>
    <name type="common">Listonella damsela</name>
    <dbReference type="NCBI Taxonomy" id="85581"/>
    <lineage>
        <taxon>Bacteria</taxon>
        <taxon>Pseudomonadati</taxon>
        <taxon>Pseudomonadota</taxon>
        <taxon>Gammaproteobacteria</taxon>
        <taxon>Vibrionales</taxon>
        <taxon>Vibrionaceae</taxon>
        <taxon>Photobacterium</taxon>
    </lineage>
</organism>
<accession>A0AAD3WUK3</accession>
<dbReference type="RefSeq" id="WP_106224566.1">
    <property type="nucleotide sequence ID" value="NZ_JBHDUS010000009.1"/>
</dbReference>
<name>A0AAD3WUK3_PHODD</name>
<dbReference type="Proteomes" id="UP000480943">
    <property type="component" value="Unassembled WGS sequence"/>
</dbReference>
<gene>
    <name evidence="1" type="ORF">F6450_12735</name>
</gene>
<dbReference type="EMBL" id="VZUQ01000070">
    <property type="protein sequence ID" value="KAB1179734.1"/>
    <property type="molecule type" value="Genomic_DNA"/>
</dbReference>
<comment type="caution">
    <text evidence="1">The sequence shown here is derived from an EMBL/GenBank/DDBJ whole genome shotgun (WGS) entry which is preliminary data.</text>
</comment>
<proteinExistence type="predicted"/>
<reference evidence="1 2" key="1">
    <citation type="submission" date="2019-09" db="EMBL/GenBank/DDBJ databases">
        <title>Photobacterium damselae subsp. damselae CDC-2227-81, a human clinical isolate.</title>
        <authorList>
            <person name="Osorio C.R."/>
        </authorList>
    </citation>
    <scope>NUCLEOTIDE SEQUENCE [LARGE SCALE GENOMIC DNA]</scope>
    <source>
        <strain evidence="1 2">CDC-2227-81</strain>
    </source>
</reference>